<reference evidence="3 4" key="1">
    <citation type="submission" date="2020-03" db="EMBL/GenBank/DDBJ databases">
        <title>Soil Listeria distribution.</title>
        <authorList>
            <person name="Liao J."/>
            <person name="Wiedmann M."/>
        </authorList>
    </citation>
    <scope>NUCLEOTIDE SEQUENCE [LARGE SCALE GENOMIC DNA]</scope>
    <source>
        <strain evidence="3 4">FSL L7-0741</strain>
    </source>
</reference>
<dbReference type="InterPro" id="IPR029058">
    <property type="entry name" value="AB_hydrolase_fold"/>
</dbReference>
<dbReference type="Pfam" id="PF12146">
    <property type="entry name" value="Hydrolase_4"/>
    <property type="match status" value="1"/>
</dbReference>
<dbReference type="RefSeq" id="WP_036067341.1">
    <property type="nucleotide sequence ID" value="NZ_JAARRE010000008.1"/>
</dbReference>
<dbReference type="SUPFAM" id="SSF53474">
    <property type="entry name" value="alpha/beta-Hydrolases"/>
    <property type="match status" value="1"/>
</dbReference>
<comment type="caution">
    <text evidence="3">The sequence shown here is derived from an EMBL/GenBank/DDBJ whole genome shotgun (WGS) entry which is preliminary data.</text>
</comment>
<feature type="binding site" evidence="1">
    <location>
        <position position="22"/>
    </location>
    <ligand>
        <name>substrate</name>
    </ligand>
</feature>
<organism evidence="3 4">
    <name type="scientific">Listeria grandensis</name>
    <dbReference type="NCBI Taxonomy" id="1494963"/>
    <lineage>
        <taxon>Bacteria</taxon>
        <taxon>Bacillati</taxon>
        <taxon>Bacillota</taxon>
        <taxon>Bacilli</taxon>
        <taxon>Bacillales</taxon>
        <taxon>Listeriaceae</taxon>
        <taxon>Listeria</taxon>
    </lineage>
</organism>
<dbReference type="Proteomes" id="UP000535908">
    <property type="component" value="Unassembled WGS sequence"/>
</dbReference>
<feature type="binding site" evidence="1">
    <location>
        <position position="92"/>
    </location>
    <ligand>
        <name>substrate</name>
    </ligand>
</feature>
<dbReference type="AlphaFoldDB" id="A0A7X1CQD4"/>
<dbReference type="GO" id="GO:0052689">
    <property type="term" value="F:carboxylic ester hydrolase activity"/>
    <property type="evidence" value="ECO:0007669"/>
    <property type="project" value="InterPro"/>
</dbReference>
<dbReference type="InterPro" id="IPR012354">
    <property type="entry name" value="Esterase_lipase"/>
</dbReference>
<dbReference type="InterPro" id="IPR051044">
    <property type="entry name" value="MAG_DAG_Lipase"/>
</dbReference>
<dbReference type="InterPro" id="IPR022742">
    <property type="entry name" value="Hydrolase_4"/>
</dbReference>
<sequence length="248" mass="27693">MSTDRSFLLKAGNRAVLLLHGFAGTTEDVRELGEYLADNGYTVYAPNYRGHGEEPAIFLKTTPDMWYEDAKAGYKHLLDQGYHEIAIVGAAMGGVFALKMAETFDPKAIAPLCANVNRKMRYIPVEKYLLKSMKKEGIAEEEAQVMLANYAPEIKTMTDARSAFYKAVASDIERIAVPTMIGQGCQDEEISADDANYIFKNIHSDDKQLCFYAGSGHDITTDCEKDILGEDLVYFLDDLMWLEQEAVL</sequence>
<evidence type="ECO:0000259" key="2">
    <source>
        <dbReference type="Pfam" id="PF12146"/>
    </source>
</evidence>
<dbReference type="Gene3D" id="3.40.50.1820">
    <property type="entry name" value="alpha/beta hydrolase"/>
    <property type="match status" value="1"/>
</dbReference>
<evidence type="ECO:0000313" key="3">
    <source>
        <dbReference type="EMBL" id="MBC1936923.1"/>
    </source>
</evidence>
<accession>A0A7X1CQD4</accession>
<gene>
    <name evidence="3" type="ORF">HCA69_11130</name>
</gene>
<protein>
    <submittedName>
        <fullName evidence="3">Alpha/beta fold hydrolase</fullName>
    </submittedName>
</protein>
<evidence type="ECO:0000256" key="1">
    <source>
        <dbReference type="PIRSR" id="PIRSR017388-2"/>
    </source>
</evidence>
<keyword evidence="3" id="KW-0378">Hydrolase</keyword>
<feature type="domain" description="Serine aminopeptidase S33" evidence="2">
    <location>
        <begin position="14"/>
        <end position="223"/>
    </location>
</feature>
<dbReference type="EMBL" id="JAARWN010000011">
    <property type="protein sequence ID" value="MBC1936923.1"/>
    <property type="molecule type" value="Genomic_DNA"/>
</dbReference>
<dbReference type="PIRSF" id="PIRSF017388">
    <property type="entry name" value="Esterase_lipase"/>
    <property type="match status" value="1"/>
</dbReference>
<proteinExistence type="predicted"/>
<evidence type="ECO:0000313" key="4">
    <source>
        <dbReference type="Proteomes" id="UP000535908"/>
    </source>
</evidence>
<dbReference type="PANTHER" id="PTHR11614">
    <property type="entry name" value="PHOSPHOLIPASE-RELATED"/>
    <property type="match status" value="1"/>
</dbReference>
<name>A0A7X1CQD4_9LIST</name>